<accession>A0AAD9QC73</accession>
<sequence length="99" mass="11827">MERTTVKIDGEDGYVSGLLWREEDPHLPNNFNMAKQKLKFLEKKFENNPEIRERYAKSIQADVEKGYDKNLREAELQSESKITWYLRHRFVINPKNLIS</sequence>
<name>A0AAD9QC73_ACRCE</name>
<gene>
    <name evidence="1" type="ORF">P5673_018907</name>
</gene>
<evidence type="ECO:0000313" key="1">
    <source>
        <dbReference type="EMBL" id="KAK2558702.1"/>
    </source>
</evidence>
<proteinExistence type="predicted"/>
<dbReference type="AlphaFoldDB" id="A0AAD9QC73"/>
<organism evidence="1 2">
    <name type="scientific">Acropora cervicornis</name>
    <name type="common">Staghorn coral</name>
    <dbReference type="NCBI Taxonomy" id="6130"/>
    <lineage>
        <taxon>Eukaryota</taxon>
        <taxon>Metazoa</taxon>
        <taxon>Cnidaria</taxon>
        <taxon>Anthozoa</taxon>
        <taxon>Hexacorallia</taxon>
        <taxon>Scleractinia</taxon>
        <taxon>Astrocoeniina</taxon>
        <taxon>Acroporidae</taxon>
        <taxon>Acropora</taxon>
    </lineage>
</organism>
<reference evidence="1" key="2">
    <citation type="journal article" date="2023" name="Science">
        <title>Genomic signatures of disease resistance in endangered staghorn corals.</title>
        <authorList>
            <person name="Vollmer S.V."/>
            <person name="Selwyn J.D."/>
            <person name="Despard B.A."/>
            <person name="Roesel C.L."/>
        </authorList>
    </citation>
    <scope>NUCLEOTIDE SEQUENCE</scope>
    <source>
        <strain evidence="1">K2</strain>
    </source>
</reference>
<keyword evidence="2" id="KW-1185">Reference proteome</keyword>
<dbReference type="EMBL" id="JARQWQ010000043">
    <property type="protein sequence ID" value="KAK2558702.1"/>
    <property type="molecule type" value="Genomic_DNA"/>
</dbReference>
<dbReference type="PANTHER" id="PTHR47331:SF1">
    <property type="entry name" value="GAG-LIKE PROTEIN"/>
    <property type="match status" value="1"/>
</dbReference>
<dbReference type="Proteomes" id="UP001249851">
    <property type="component" value="Unassembled WGS sequence"/>
</dbReference>
<dbReference type="PANTHER" id="PTHR47331">
    <property type="entry name" value="PHD-TYPE DOMAIN-CONTAINING PROTEIN"/>
    <property type="match status" value="1"/>
</dbReference>
<protein>
    <submittedName>
        <fullName evidence="1">Uncharacterized protein</fullName>
    </submittedName>
</protein>
<reference evidence="1" key="1">
    <citation type="journal article" date="2023" name="G3 (Bethesda)">
        <title>Whole genome assembly and annotation of the endangered Caribbean coral Acropora cervicornis.</title>
        <authorList>
            <person name="Selwyn J.D."/>
            <person name="Vollmer S.V."/>
        </authorList>
    </citation>
    <scope>NUCLEOTIDE SEQUENCE</scope>
    <source>
        <strain evidence="1">K2</strain>
    </source>
</reference>
<comment type="caution">
    <text evidence="1">The sequence shown here is derived from an EMBL/GenBank/DDBJ whole genome shotgun (WGS) entry which is preliminary data.</text>
</comment>
<evidence type="ECO:0000313" key="2">
    <source>
        <dbReference type="Proteomes" id="UP001249851"/>
    </source>
</evidence>